<sequence length="159" mass="18132">MKQTKQVIAWMEKFHELSLTSFECETDTMSVRMTKEFVEGTEVTKVNEAQKIAVVTNESKENIETEEMKQQVNVEEMTYIVTAPMVGIYYSKPSPDEPSYVEEGQTVTEGDPLCVLESMKLFNEVEATKCGKVVNVYKQDGDFVEFGDALFEIQLEEEV</sequence>
<comment type="caution">
    <text evidence="5">The sequence shown here is derived from an EMBL/GenBank/DDBJ whole genome shotgun (WGS) entry which is preliminary data.</text>
</comment>
<feature type="domain" description="Lipoyl-binding" evidence="4">
    <location>
        <begin position="72"/>
        <end position="154"/>
    </location>
</feature>
<dbReference type="UniPathway" id="UPA00094"/>
<proteinExistence type="predicted"/>
<dbReference type="PRINTS" id="PR01071">
    <property type="entry name" value="ACOABIOTINCC"/>
</dbReference>
<keyword evidence="2 3" id="KW-0092">Biotin</keyword>
<keyword evidence="3" id="KW-0444">Lipid biosynthesis</keyword>
<dbReference type="GO" id="GO:0006633">
    <property type="term" value="P:fatty acid biosynthetic process"/>
    <property type="evidence" value="ECO:0007669"/>
    <property type="project" value="UniProtKB-UniPathway"/>
</dbReference>
<evidence type="ECO:0000259" key="4">
    <source>
        <dbReference type="PROSITE" id="PS50968"/>
    </source>
</evidence>
<dbReference type="SUPFAM" id="SSF51230">
    <property type="entry name" value="Single hybrid motif"/>
    <property type="match status" value="1"/>
</dbReference>
<evidence type="ECO:0000256" key="3">
    <source>
        <dbReference type="RuleBase" id="RU364072"/>
    </source>
</evidence>
<dbReference type="PROSITE" id="PS50968">
    <property type="entry name" value="BIOTINYL_LIPOYL"/>
    <property type="match status" value="1"/>
</dbReference>
<dbReference type="InterPro" id="IPR011053">
    <property type="entry name" value="Single_hybrid_motif"/>
</dbReference>
<dbReference type="GO" id="GO:0009317">
    <property type="term" value="C:acetyl-CoA carboxylase complex"/>
    <property type="evidence" value="ECO:0007669"/>
    <property type="project" value="InterPro"/>
</dbReference>
<dbReference type="InterPro" id="IPR050709">
    <property type="entry name" value="Biotin_Carboxyl_Carrier/Decarb"/>
</dbReference>
<evidence type="ECO:0000256" key="1">
    <source>
        <dbReference type="ARBA" id="ARBA00017562"/>
    </source>
</evidence>
<dbReference type="CDD" id="cd06850">
    <property type="entry name" value="biotinyl_domain"/>
    <property type="match status" value="1"/>
</dbReference>
<dbReference type="InterPro" id="IPR001249">
    <property type="entry name" value="AcCoA_biotinCC"/>
</dbReference>
<dbReference type="RefSeq" id="WP_194562040.1">
    <property type="nucleotide sequence ID" value="NZ_JADKPV010000001.1"/>
</dbReference>
<reference evidence="5" key="1">
    <citation type="submission" date="2020-11" db="EMBL/GenBank/DDBJ databases">
        <title>Multidrug resistant novel bacterium Savagea serpentis sp. nov., isolated from the scats of a vine snake (Ahaetulla nasuta).</title>
        <authorList>
            <person name="Venkata Ramana V."/>
            <person name="Vikas Patil S."/>
            <person name="Yogita Lugani V."/>
        </authorList>
    </citation>
    <scope>NUCLEOTIDE SEQUENCE</scope>
    <source>
        <strain evidence="5">SN6</strain>
    </source>
</reference>
<evidence type="ECO:0000313" key="6">
    <source>
        <dbReference type="Proteomes" id="UP000622653"/>
    </source>
</evidence>
<organism evidence="5 6">
    <name type="scientific">Savagea serpentis</name>
    <dbReference type="NCBI Taxonomy" id="2785297"/>
    <lineage>
        <taxon>Bacteria</taxon>
        <taxon>Bacillati</taxon>
        <taxon>Bacillota</taxon>
        <taxon>Bacilli</taxon>
        <taxon>Bacillales</taxon>
        <taxon>Caryophanaceae</taxon>
        <taxon>Savagea</taxon>
    </lineage>
</organism>
<keyword evidence="3" id="KW-0443">Lipid metabolism</keyword>
<dbReference type="Gene3D" id="2.40.50.100">
    <property type="match status" value="1"/>
</dbReference>
<comment type="pathway">
    <text evidence="3">Lipid metabolism; fatty acid biosynthesis.</text>
</comment>
<keyword evidence="3" id="KW-0276">Fatty acid metabolism</keyword>
<protein>
    <recommendedName>
        <fullName evidence="1 3">Biotin carboxyl carrier protein of acetyl-CoA carboxylase</fullName>
    </recommendedName>
</protein>
<accession>A0A8J7G9W2</accession>
<dbReference type="Proteomes" id="UP000622653">
    <property type="component" value="Unassembled WGS sequence"/>
</dbReference>
<comment type="function">
    <text evidence="3">This protein is a component of the acetyl coenzyme A carboxylase complex; first, biotin carboxylase catalyzes the carboxylation of the carrier protein and then the transcarboxylase transfers the carboxyl group to form malonyl-CoA.</text>
</comment>
<dbReference type="PANTHER" id="PTHR45266">
    <property type="entry name" value="OXALOACETATE DECARBOXYLASE ALPHA CHAIN"/>
    <property type="match status" value="1"/>
</dbReference>
<gene>
    <name evidence="5" type="ORF">IRY55_04465</name>
</gene>
<dbReference type="GO" id="GO:0003989">
    <property type="term" value="F:acetyl-CoA carboxylase activity"/>
    <property type="evidence" value="ECO:0007669"/>
    <property type="project" value="InterPro"/>
</dbReference>
<keyword evidence="6" id="KW-1185">Reference proteome</keyword>
<keyword evidence="3" id="KW-0275">Fatty acid biosynthesis</keyword>
<dbReference type="Pfam" id="PF00364">
    <property type="entry name" value="Biotin_lipoyl"/>
    <property type="match status" value="1"/>
</dbReference>
<dbReference type="EMBL" id="JADKPV010000001">
    <property type="protein sequence ID" value="MBF4500610.1"/>
    <property type="molecule type" value="Genomic_DNA"/>
</dbReference>
<dbReference type="InterPro" id="IPR000089">
    <property type="entry name" value="Biotin_lipoyl"/>
</dbReference>
<dbReference type="AlphaFoldDB" id="A0A8J7G9W2"/>
<evidence type="ECO:0000313" key="5">
    <source>
        <dbReference type="EMBL" id="MBF4500610.1"/>
    </source>
</evidence>
<evidence type="ECO:0000256" key="2">
    <source>
        <dbReference type="ARBA" id="ARBA00023267"/>
    </source>
</evidence>
<dbReference type="PANTHER" id="PTHR45266:SF3">
    <property type="entry name" value="OXALOACETATE DECARBOXYLASE ALPHA CHAIN"/>
    <property type="match status" value="1"/>
</dbReference>
<name>A0A8J7G9W2_9BACL</name>